<dbReference type="PROSITE" id="PS50175">
    <property type="entry name" value="ASP_PROT_RETROV"/>
    <property type="match status" value="1"/>
</dbReference>
<reference evidence="3" key="1">
    <citation type="journal article" date="2019" name="Int. J. Syst. Evol. Microbiol.">
        <title>The Global Catalogue of Microorganisms (GCM) 10K type strain sequencing project: providing services to taxonomists for standard genome sequencing and annotation.</title>
        <authorList>
            <consortium name="The Broad Institute Genomics Platform"/>
            <consortium name="The Broad Institute Genome Sequencing Center for Infectious Disease"/>
            <person name="Wu L."/>
            <person name="Ma J."/>
        </authorList>
    </citation>
    <scope>NUCLEOTIDE SEQUENCE [LARGE SCALE GENOMIC DNA]</scope>
    <source>
        <strain evidence="3">CCUG 60214</strain>
    </source>
</reference>
<protein>
    <submittedName>
        <fullName evidence="2">Zinc-binding dehydrogenase</fullName>
    </submittedName>
</protein>
<dbReference type="Pfam" id="PF13602">
    <property type="entry name" value="ADH_zinc_N_2"/>
    <property type="match status" value="1"/>
</dbReference>
<evidence type="ECO:0000313" key="3">
    <source>
        <dbReference type="Proteomes" id="UP001597168"/>
    </source>
</evidence>
<accession>A0ABW3QRK5</accession>
<feature type="domain" description="Peptidase A2" evidence="1">
    <location>
        <begin position="179"/>
        <end position="218"/>
    </location>
</feature>
<sequence length="315" mass="31763">MRAVWLTEFGGPETLVGGDAPDPIPGPGQVVVDVAYAGVTFVETQYRRTGLGPFTLRPPAVPGNGVSGVVASIADDVDPTLLGARVVTSTGGRGGYAERALADASDLVVVPDGVALDAAVALLADGRTAQLNLRAVGPLTGRRVLVLAAAGGVGTLQVQLARAAGATVLGAAGLTPAKADLLADLGAEPVDYRRPDWTAALPPVDVVLDGVGGSVAARAFDLLRPGGRMLSYGLAAGTWADIAPDTAAARGVTLVKGSRPTAAEARDLVTAILAAAETGQVRPVIGQRFPLERAADAHAAIESRATIGKTVLEVR</sequence>
<name>A0ABW3QRK5_9PSEU</name>
<dbReference type="InterPro" id="IPR011032">
    <property type="entry name" value="GroES-like_sf"/>
</dbReference>
<dbReference type="Gene3D" id="3.90.180.10">
    <property type="entry name" value="Medium-chain alcohol dehydrogenases, catalytic domain"/>
    <property type="match status" value="1"/>
</dbReference>
<dbReference type="PANTHER" id="PTHR43677">
    <property type="entry name" value="SHORT-CHAIN DEHYDROGENASE/REDUCTASE"/>
    <property type="match status" value="1"/>
</dbReference>
<dbReference type="SUPFAM" id="SSF51735">
    <property type="entry name" value="NAD(P)-binding Rossmann-fold domains"/>
    <property type="match status" value="1"/>
</dbReference>
<dbReference type="PANTHER" id="PTHR43677:SF4">
    <property type="entry name" value="QUINONE OXIDOREDUCTASE-LIKE PROTEIN 2"/>
    <property type="match status" value="1"/>
</dbReference>
<gene>
    <name evidence="2" type="ORF">ACFQ3T_08510</name>
</gene>
<dbReference type="SUPFAM" id="SSF50129">
    <property type="entry name" value="GroES-like"/>
    <property type="match status" value="1"/>
</dbReference>
<dbReference type="InterPro" id="IPR013154">
    <property type="entry name" value="ADH-like_N"/>
</dbReference>
<keyword evidence="3" id="KW-1185">Reference proteome</keyword>
<dbReference type="EMBL" id="JBHTLK010000028">
    <property type="protein sequence ID" value="MFD1147165.1"/>
    <property type="molecule type" value="Genomic_DNA"/>
</dbReference>
<evidence type="ECO:0000259" key="1">
    <source>
        <dbReference type="PROSITE" id="PS50175"/>
    </source>
</evidence>
<dbReference type="InterPro" id="IPR020843">
    <property type="entry name" value="ER"/>
</dbReference>
<organism evidence="2 3">
    <name type="scientific">Saccharothrix hoggarensis</name>
    <dbReference type="NCBI Taxonomy" id="913853"/>
    <lineage>
        <taxon>Bacteria</taxon>
        <taxon>Bacillati</taxon>
        <taxon>Actinomycetota</taxon>
        <taxon>Actinomycetes</taxon>
        <taxon>Pseudonocardiales</taxon>
        <taxon>Pseudonocardiaceae</taxon>
        <taxon>Saccharothrix</taxon>
    </lineage>
</organism>
<dbReference type="Gene3D" id="3.40.50.720">
    <property type="entry name" value="NAD(P)-binding Rossmann-like Domain"/>
    <property type="match status" value="1"/>
</dbReference>
<dbReference type="SMART" id="SM00829">
    <property type="entry name" value="PKS_ER"/>
    <property type="match status" value="1"/>
</dbReference>
<dbReference type="Pfam" id="PF08240">
    <property type="entry name" value="ADH_N"/>
    <property type="match status" value="1"/>
</dbReference>
<comment type="caution">
    <text evidence="2">The sequence shown here is derived from an EMBL/GenBank/DDBJ whole genome shotgun (WGS) entry which is preliminary data.</text>
</comment>
<dbReference type="RefSeq" id="WP_380722039.1">
    <property type="nucleotide sequence ID" value="NZ_JBHTLK010000028.1"/>
</dbReference>
<evidence type="ECO:0000313" key="2">
    <source>
        <dbReference type="EMBL" id="MFD1147165.1"/>
    </source>
</evidence>
<dbReference type="InterPro" id="IPR036291">
    <property type="entry name" value="NAD(P)-bd_dom_sf"/>
</dbReference>
<proteinExistence type="predicted"/>
<dbReference type="InterPro" id="IPR001995">
    <property type="entry name" value="Peptidase_A2_cat"/>
</dbReference>
<dbReference type="Proteomes" id="UP001597168">
    <property type="component" value="Unassembled WGS sequence"/>
</dbReference>
<dbReference type="InterPro" id="IPR051397">
    <property type="entry name" value="Zn-ADH-like_protein"/>
</dbReference>